<dbReference type="AlphaFoldDB" id="A0A6L2PPU7"/>
<comment type="subcellular location">
    <subcellularLocation>
        <location evidence="1">Cytoplasm</location>
    </subcellularLocation>
</comment>
<evidence type="ECO:0000256" key="1">
    <source>
        <dbReference type="ARBA" id="ARBA00004496"/>
    </source>
</evidence>
<dbReference type="SUPFAM" id="SSF50729">
    <property type="entry name" value="PH domain-like"/>
    <property type="match status" value="1"/>
</dbReference>
<feature type="region of interest" description="Disordered" evidence="4">
    <location>
        <begin position="624"/>
        <end position="714"/>
    </location>
</feature>
<keyword evidence="7" id="KW-1185">Reference proteome</keyword>
<proteinExistence type="predicted"/>
<evidence type="ECO:0000313" key="7">
    <source>
        <dbReference type="Proteomes" id="UP000502823"/>
    </source>
</evidence>
<feature type="compositionally biased region" description="Polar residues" evidence="4">
    <location>
        <begin position="48"/>
        <end position="60"/>
    </location>
</feature>
<dbReference type="PANTHER" id="PTHR15129:SF0">
    <property type="entry name" value="SH3 DOMAIN-CONTAINING PROTEIN"/>
    <property type="match status" value="1"/>
</dbReference>
<name>A0A6L2PPU7_COPFO</name>
<dbReference type="PANTHER" id="PTHR15129">
    <property type="entry name" value="SRC-ASSOCIATED ADAPTOR PROTEIN"/>
    <property type="match status" value="1"/>
</dbReference>
<dbReference type="InterPro" id="IPR011993">
    <property type="entry name" value="PH-like_dom_sf"/>
</dbReference>
<feature type="domain" description="PH" evidence="5">
    <location>
        <begin position="253"/>
        <end position="354"/>
    </location>
</feature>
<organism evidence="6 7">
    <name type="scientific">Coptotermes formosanus</name>
    <name type="common">Formosan subterranean termite</name>
    <dbReference type="NCBI Taxonomy" id="36987"/>
    <lineage>
        <taxon>Eukaryota</taxon>
        <taxon>Metazoa</taxon>
        <taxon>Ecdysozoa</taxon>
        <taxon>Arthropoda</taxon>
        <taxon>Hexapoda</taxon>
        <taxon>Insecta</taxon>
        <taxon>Pterygota</taxon>
        <taxon>Neoptera</taxon>
        <taxon>Polyneoptera</taxon>
        <taxon>Dictyoptera</taxon>
        <taxon>Blattodea</taxon>
        <taxon>Blattoidea</taxon>
        <taxon>Termitoidae</taxon>
        <taxon>Rhinotermitidae</taxon>
        <taxon>Coptotermes</taxon>
    </lineage>
</organism>
<accession>A0A6L2PPU7</accession>
<dbReference type="Gene3D" id="2.30.29.30">
    <property type="entry name" value="Pleckstrin-homology domain (PH domain)/Phosphotyrosine-binding domain (PTB)"/>
    <property type="match status" value="1"/>
</dbReference>
<dbReference type="GO" id="GO:0005886">
    <property type="term" value="C:plasma membrane"/>
    <property type="evidence" value="ECO:0007669"/>
    <property type="project" value="TreeGrafter"/>
</dbReference>
<evidence type="ECO:0000256" key="4">
    <source>
        <dbReference type="SAM" id="MobiDB-lite"/>
    </source>
</evidence>
<dbReference type="GO" id="GO:0005737">
    <property type="term" value="C:cytoplasm"/>
    <property type="evidence" value="ECO:0007669"/>
    <property type="project" value="UniProtKB-SubCell"/>
</dbReference>
<evidence type="ECO:0000259" key="5">
    <source>
        <dbReference type="PROSITE" id="PS50003"/>
    </source>
</evidence>
<protein>
    <recommendedName>
        <fullName evidence="5">PH domain-containing protein</fullName>
    </recommendedName>
</protein>
<reference evidence="7" key="1">
    <citation type="submission" date="2020-01" db="EMBL/GenBank/DDBJ databases">
        <title>Draft genome sequence of the Termite Coptotermes fromosanus.</title>
        <authorList>
            <person name="Itakura S."/>
            <person name="Yosikawa Y."/>
            <person name="Umezawa K."/>
        </authorList>
    </citation>
    <scope>NUCLEOTIDE SEQUENCE [LARGE SCALE GENOMIC DNA]</scope>
</reference>
<gene>
    <name evidence="6" type="ORF">Cfor_07687</name>
</gene>
<keyword evidence="3" id="KW-0597">Phosphoprotein</keyword>
<feature type="region of interest" description="Disordered" evidence="4">
    <location>
        <begin position="425"/>
        <end position="445"/>
    </location>
</feature>
<dbReference type="EMBL" id="BLKM01008651">
    <property type="protein sequence ID" value="GFG34436.1"/>
    <property type="molecule type" value="Genomic_DNA"/>
</dbReference>
<feature type="compositionally biased region" description="Basic and acidic residues" evidence="4">
    <location>
        <begin position="681"/>
        <end position="690"/>
    </location>
</feature>
<feature type="compositionally biased region" description="Polar residues" evidence="4">
    <location>
        <begin position="666"/>
        <end position="680"/>
    </location>
</feature>
<feature type="region of interest" description="Disordered" evidence="4">
    <location>
        <begin position="48"/>
        <end position="75"/>
    </location>
</feature>
<dbReference type="Pfam" id="PF00169">
    <property type="entry name" value="PH"/>
    <property type="match status" value="1"/>
</dbReference>
<comment type="caution">
    <text evidence="6">The sequence shown here is derived from an EMBL/GenBank/DDBJ whole genome shotgun (WGS) entry which is preliminary data.</text>
</comment>
<evidence type="ECO:0000256" key="3">
    <source>
        <dbReference type="ARBA" id="ARBA00022553"/>
    </source>
</evidence>
<dbReference type="OrthoDB" id="243840at2759"/>
<dbReference type="InterPro" id="IPR001849">
    <property type="entry name" value="PH_domain"/>
</dbReference>
<evidence type="ECO:0000313" key="6">
    <source>
        <dbReference type="EMBL" id="GFG34436.1"/>
    </source>
</evidence>
<dbReference type="PROSITE" id="PS50003">
    <property type="entry name" value="PH_DOMAIN"/>
    <property type="match status" value="1"/>
</dbReference>
<sequence>MGRFLGETLVGESLSSTAEMQRAELLQRLQPHIRRSGADIMSVPKIITQKTAMNAPSTRTEQNRRQPAAKKSSKQTLPPGILSVFVCNNTHLGQPKPANHGSLTHTTPSVDQRFTTRPLEGSCLYPSHSHTKRAVSGCCFSSIFPQLETKMKKRPYSHEFVQCYITTLGVTGSLLIMDLAHRIPEYNLALLTIARNHNSVQPICVNGTNGSNVEEDYEELPAPIGLTPSPSSSSVRREDSLKINSSFKELKSTAHKHGPLWRKEKGVFYDPWRKYATVLHRHFLCMYSSEQGAKPYDSVDIKGFIARPVSNPRNEPKKNAIFEIVCPGKREYQFTARTAKDMQQWVAAICQASVLHIHFSLPPLPNLTTDKSVSRSVQDIRAPADSEGEIYDDVGSVINFNEKSELQQSDEQYYDDISDVHQGNAKLASKPHGEVAPEEKCPPLPPLRLLPSVPQDDLSDQESVYDDIDVPKQHSHYPNVVCVDGVGGKNTEIQPGTTSKWGYKRVLSGTSTERGHKRVQPSTGTEERCAKVQSSTSTEGGHTQVQPGIIALHTKAQPHKTQYDAEEENKGEEEIYDDIEPSNEPLKATKSPVLQNKYSITNGDGIQNRAKILEKLLFKDGCNPKTKTSDQVQPNMNTLPKPIKNSGEDALLSLPRTPTAFHKSKSNTFHRNQQLTSNLYKHNESREKETAVSSSNTPLSPQPPELPPRSYLKR</sequence>
<dbReference type="InParanoid" id="A0A6L2PPU7"/>
<dbReference type="Proteomes" id="UP000502823">
    <property type="component" value="Unassembled WGS sequence"/>
</dbReference>
<feature type="compositionally biased region" description="Polar residues" evidence="4">
    <location>
        <begin position="625"/>
        <end position="638"/>
    </location>
</feature>
<keyword evidence="2" id="KW-0963">Cytoplasm</keyword>
<evidence type="ECO:0000256" key="2">
    <source>
        <dbReference type="ARBA" id="ARBA00022490"/>
    </source>
</evidence>
<dbReference type="InterPro" id="IPR037781">
    <property type="entry name" value="SKAP_fam"/>
</dbReference>
<feature type="compositionally biased region" description="Basic and acidic residues" evidence="4">
    <location>
        <begin position="431"/>
        <end position="441"/>
    </location>
</feature>
<dbReference type="SMART" id="SM00233">
    <property type="entry name" value="PH"/>
    <property type="match status" value="1"/>
</dbReference>